<sequence>MTSNPSYHDNLQATKELMELLDYIKEHPITRLMAEKSLETWEDYVRMYDDNFYTYSTWDELVESEEEQTDGLTEIECRMEINNTIFKLPCGWYV</sequence>
<dbReference type="Proteomes" id="UP000054874">
    <property type="component" value="Unassembled WGS sequence"/>
</dbReference>
<dbReference type="STRING" id="290052.ASU35_15460"/>
<dbReference type="AlphaFoldDB" id="A0A0V8QB83"/>
<evidence type="ECO:0000313" key="1">
    <source>
        <dbReference type="EMBL" id="KSV57738.1"/>
    </source>
</evidence>
<gene>
    <name evidence="1" type="ORF">ASU35_15460</name>
</gene>
<name>A0A0V8QB83_9FIRM</name>
<evidence type="ECO:0000313" key="2">
    <source>
        <dbReference type="Proteomes" id="UP000054874"/>
    </source>
</evidence>
<organism evidence="1 2">
    <name type="scientific">Acetivibrio ethanolgignens</name>
    <dbReference type="NCBI Taxonomy" id="290052"/>
    <lineage>
        <taxon>Bacteria</taxon>
        <taxon>Bacillati</taxon>
        <taxon>Bacillota</taxon>
        <taxon>Clostridia</taxon>
        <taxon>Eubacteriales</taxon>
        <taxon>Oscillospiraceae</taxon>
        <taxon>Acetivibrio</taxon>
    </lineage>
</organism>
<comment type="caution">
    <text evidence="1">The sequence shown here is derived from an EMBL/GenBank/DDBJ whole genome shotgun (WGS) entry which is preliminary data.</text>
</comment>
<keyword evidence="2" id="KW-1185">Reference proteome</keyword>
<dbReference type="EMBL" id="LNAM01000203">
    <property type="protein sequence ID" value="KSV57738.1"/>
    <property type="molecule type" value="Genomic_DNA"/>
</dbReference>
<accession>A0A0V8QB83</accession>
<protein>
    <submittedName>
        <fullName evidence="1">Uncharacterized protein</fullName>
    </submittedName>
</protein>
<proteinExistence type="predicted"/>
<reference evidence="1 2" key="1">
    <citation type="submission" date="2015-11" db="EMBL/GenBank/DDBJ databases">
        <title>Butyribacter intestini gen. nov., sp. nov., a butyric acid-producing bacterium of the family Lachnospiraceae isolated from the human faeces.</title>
        <authorList>
            <person name="Zou Y."/>
            <person name="Xue W."/>
            <person name="Luo G."/>
            <person name="Lv M."/>
        </authorList>
    </citation>
    <scope>NUCLEOTIDE SEQUENCE [LARGE SCALE GENOMIC DNA]</scope>
    <source>
        <strain evidence="1 2">ACET-33324</strain>
    </source>
</reference>